<keyword evidence="4" id="KW-1133">Transmembrane helix</keyword>
<dbReference type="GO" id="GO:0022857">
    <property type="term" value="F:transmembrane transporter activity"/>
    <property type="evidence" value="ECO:0007669"/>
    <property type="project" value="InterPro"/>
</dbReference>
<dbReference type="PANTHER" id="PTHR23531">
    <property type="entry name" value="QUINOLENE RESISTANCE PROTEIN NORA"/>
    <property type="match status" value="1"/>
</dbReference>
<comment type="subcellular location">
    <subcellularLocation>
        <location evidence="1">Cell membrane</location>
        <topology evidence="1">Multi-pass membrane protein</topology>
    </subcellularLocation>
</comment>
<keyword evidence="5" id="KW-0472">Membrane</keyword>
<protein>
    <submittedName>
        <fullName evidence="6">MFS transporter</fullName>
    </submittedName>
</protein>
<organism evidence="6 7">
    <name type="scientific">Megasphaera elsdenii</name>
    <dbReference type="NCBI Taxonomy" id="907"/>
    <lineage>
        <taxon>Bacteria</taxon>
        <taxon>Bacillati</taxon>
        <taxon>Bacillota</taxon>
        <taxon>Negativicutes</taxon>
        <taxon>Veillonellales</taxon>
        <taxon>Veillonellaceae</taxon>
        <taxon>Megasphaera</taxon>
    </lineage>
</organism>
<dbReference type="PANTHER" id="PTHR23531:SF1">
    <property type="entry name" value="QUINOLENE RESISTANCE PROTEIN NORA"/>
    <property type="match status" value="1"/>
</dbReference>
<dbReference type="InterPro" id="IPR020846">
    <property type="entry name" value="MFS_dom"/>
</dbReference>
<dbReference type="Gene3D" id="1.20.1250.20">
    <property type="entry name" value="MFS general substrate transporter like domains"/>
    <property type="match status" value="2"/>
</dbReference>
<reference evidence="6 7" key="1">
    <citation type="submission" date="2020-04" db="EMBL/GenBank/DDBJ databases">
        <authorList>
            <person name="Hitch T.C.A."/>
            <person name="Wylensek D."/>
            <person name="Clavel T."/>
        </authorList>
    </citation>
    <scope>NUCLEOTIDE SEQUENCE [LARGE SCALE GENOMIC DNA]</scope>
    <source>
        <strain evidence="6 7">WCA-386-APC-2A</strain>
    </source>
</reference>
<dbReference type="InterPro" id="IPR036259">
    <property type="entry name" value="MFS_trans_sf"/>
</dbReference>
<dbReference type="GO" id="GO:0005886">
    <property type="term" value="C:plasma membrane"/>
    <property type="evidence" value="ECO:0007669"/>
    <property type="project" value="UniProtKB-SubCell"/>
</dbReference>
<dbReference type="PROSITE" id="PS50850">
    <property type="entry name" value="MFS"/>
    <property type="match status" value="1"/>
</dbReference>
<comment type="caution">
    <text evidence="6">The sequence shown here is derived from an EMBL/GenBank/DDBJ whole genome shotgun (WGS) entry which is preliminary data.</text>
</comment>
<evidence type="ECO:0000256" key="4">
    <source>
        <dbReference type="ARBA" id="ARBA00022989"/>
    </source>
</evidence>
<evidence type="ECO:0000256" key="1">
    <source>
        <dbReference type="ARBA" id="ARBA00004651"/>
    </source>
</evidence>
<dbReference type="EMBL" id="JABBJH010000006">
    <property type="protein sequence ID" value="NMK38915.1"/>
    <property type="molecule type" value="Genomic_DNA"/>
</dbReference>
<dbReference type="Pfam" id="PF07690">
    <property type="entry name" value="MFS_1"/>
    <property type="match status" value="1"/>
</dbReference>
<dbReference type="InterPro" id="IPR052714">
    <property type="entry name" value="MFS_Exporter"/>
</dbReference>
<evidence type="ECO:0000256" key="5">
    <source>
        <dbReference type="ARBA" id="ARBA00023136"/>
    </source>
</evidence>
<sequence length="404" mass="43177">MIKERLWTRDFVALVLANGFLFAGFHFLLPTITLYAASLGATGGEIGLIGGIFGYSAICIRLFTDTGVHYLGKKKCLYLGLALSILATVSYYMFDSIHAIVAARILHGFGFGLSTTFAAAIVADVIPASRRGEGIGYFGLGSTVMMALAPAVGLFLLNDISPAALFFSSAAFSFLAVLVSIFCHAGKKVRRVEVTEKASLRDRICETGTGLPAILTIFFGAAYGSVNTYIAMMAAEAHIENAGLFFIIGTLFVFISRPFGGRLLDAKGAFAVVMPGSVLYLIGLLLIMAAHSLMALLAASVFYGLGAGLLLPALLTWILNMVRPERRSSASATFYNMLDIGTSTGILVLGVIAGMVGYRHMYWSVTALMICFAVLFMFCHYRYGSDVMASQKVGKGAVADIHKD</sequence>
<keyword evidence="2" id="KW-0813">Transport</keyword>
<gene>
    <name evidence="6" type="ORF">HG933_05920</name>
</gene>
<evidence type="ECO:0000313" key="7">
    <source>
        <dbReference type="Proteomes" id="UP000536773"/>
    </source>
</evidence>
<name>A0A269TF55_MEGEL</name>
<dbReference type="AlphaFoldDB" id="A0A269TF55"/>
<evidence type="ECO:0000256" key="3">
    <source>
        <dbReference type="ARBA" id="ARBA00022692"/>
    </source>
</evidence>
<evidence type="ECO:0000313" key="6">
    <source>
        <dbReference type="EMBL" id="NMK38915.1"/>
    </source>
</evidence>
<dbReference type="RefSeq" id="WP_095340362.1">
    <property type="nucleotide sequence ID" value="NZ_CABMON010000004.1"/>
</dbReference>
<dbReference type="CDD" id="cd17489">
    <property type="entry name" value="MFS_YfcJ_like"/>
    <property type="match status" value="1"/>
</dbReference>
<evidence type="ECO:0000256" key="2">
    <source>
        <dbReference type="ARBA" id="ARBA00022448"/>
    </source>
</evidence>
<dbReference type="InterPro" id="IPR011701">
    <property type="entry name" value="MFS"/>
</dbReference>
<keyword evidence="3" id="KW-0812">Transmembrane</keyword>
<dbReference type="SUPFAM" id="SSF103473">
    <property type="entry name" value="MFS general substrate transporter"/>
    <property type="match status" value="1"/>
</dbReference>
<proteinExistence type="predicted"/>
<dbReference type="Proteomes" id="UP000536773">
    <property type="component" value="Unassembled WGS sequence"/>
</dbReference>
<accession>A0A269TF55</accession>